<dbReference type="Proteomes" id="UP000618795">
    <property type="component" value="Unassembled WGS sequence"/>
</dbReference>
<evidence type="ECO:0000313" key="2">
    <source>
        <dbReference type="EMBL" id="GGV29948.1"/>
    </source>
</evidence>
<dbReference type="AlphaFoldDB" id="A0A918ILR7"/>
<feature type="region of interest" description="Disordered" evidence="1">
    <location>
        <begin position="54"/>
        <end position="85"/>
    </location>
</feature>
<protein>
    <submittedName>
        <fullName evidence="2">Uncharacterized protein</fullName>
    </submittedName>
</protein>
<keyword evidence="3" id="KW-1185">Reference proteome</keyword>
<reference evidence="2" key="1">
    <citation type="journal article" date="2014" name="Int. J. Syst. Evol. Microbiol.">
        <title>Complete genome sequence of Corynebacterium casei LMG S-19264T (=DSM 44701T), isolated from a smear-ripened cheese.</title>
        <authorList>
            <consortium name="US DOE Joint Genome Institute (JGI-PGF)"/>
            <person name="Walter F."/>
            <person name="Albersmeier A."/>
            <person name="Kalinowski J."/>
            <person name="Ruckert C."/>
        </authorList>
    </citation>
    <scope>NUCLEOTIDE SEQUENCE</scope>
    <source>
        <strain evidence="2">JCM 4369</strain>
    </source>
</reference>
<organism evidence="2 3">
    <name type="scientific">Streptomyces filipinensis</name>
    <dbReference type="NCBI Taxonomy" id="66887"/>
    <lineage>
        <taxon>Bacteria</taxon>
        <taxon>Bacillati</taxon>
        <taxon>Actinomycetota</taxon>
        <taxon>Actinomycetes</taxon>
        <taxon>Kitasatosporales</taxon>
        <taxon>Streptomycetaceae</taxon>
        <taxon>Streptomyces</taxon>
    </lineage>
</organism>
<accession>A0A918ILR7</accession>
<dbReference type="EMBL" id="BMTD01000038">
    <property type="protein sequence ID" value="GGV29948.1"/>
    <property type="molecule type" value="Genomic_DNA"/>
</dbReference>
<evidence type="ECO:0000256" key="1">
    <source>
        <dbReference type="SAM" id="MobiDB-lite"/>
    </source>
</evidence>
<proteinExistence type="predicted"/>
<gene>
    <name evidence="2" type="ORF">GCM10010260_83150</name>
</gene>
<name>A0A918ILR7_9ACTN</name>
<comment type="caution">
    <text evidence="2">The sequence shown here is derived from an EMBL/GenBank/DDBJ whole genome shotgun (WGS) entry which is preliminary data.</text>
</comment>
<sequence length="85" mass="8800">MDRVVGQDRLIDTYRQLRPVGGAVVDGLVDGQESGPVPARLRARGSVLVGCPAGEAGKPTLGSRPSLWATDPGHPAFDLGDHLSG</sequence>
<reference evidence="2" key="2">
    <citation type="submission" date="2020-09" db="EMBL/GenBank/DDBJ databases">
        <authorList>
            <person name="Sun Q."/>
            <person name="Ohkuma M."/>
        </authorList>
    </citation>
    <scope>NUCLEOTIDE SEQUENCE</scope>
    <source>
        <strain evidence="2">JCM 4369</strain>
    </source>
</reference>
<evidence type="ECO:0000313" key="3">
    <source>
        <dbReference type="Proteomes" id="UP000618795"/>
    </source>
</evidence>